<accession>A0A194X276</accession>
<dbReference type="InParanoid" id="A0A194X276"/>
<reference evidence="2 3" key="1">
    <citation type="submission" date="2015-10" db="EMBL/GenBank/DDBJ databases">
        <title>Full genome of DAOMC 229536 Phialocephala scopiformis, a fungal endophyte of spruce producing the potent anti-insectan compound rugulosin.</title>
        <authorList>
            <consortium name="DOE Joint Genome Institute"/>
            <person name="Walker A.K."/>
            <person name="Frasz S.L."/>
            <person name="Seifert K.A."/>
            <person name="Miller J.D."/>
            <person name="Mondo S.J."/>
            <person name="Labutti K."/>
            <person name="Lipzen A."/>
            <person name="Dockter R."/>
            <person name="Kennedy M."/>
            <person name="Grigoriev I.V."/>
            <person name="Spatafora J.W."/>
        </authorList>
    </citation>
    <scope>NUCLEOTIDE SEQUENCE [LARGE SCALE GENOMIC DNA]</scope>
    <source>
        <strain evidence="2 3">CBS 120377</strain>
    </source>
</reference>
<dbReference type="AlphaFoldDB" id="A0A194X276"/>
<dbReference type="KEGG" id="psco:LY89DRAFT_134213"/>
<protein>
    <submittedName>
        <fullName evidence="2">Uncharacterized protein</fullName>
    </submittedName>
</protein>
<evidence type="ECO:0000256" key="1">
    <source>
        <dbReference type="SAM" id="MobiDB-lite"/>
    </source>
</evidence>
<feature type="region of interest" description="Disordered" evidence="1">
    <location>
        <begin position="1"/>
        <end position="74"/>
    </location>
</feature>
<organism evidence="2 3">
    <name type="scientific">Mollisia scopiformis</name>
    <name type="common">Conifer needle endophyte fungus</name>
    <name type="synonym">Phialocephala scopiformis</name>
    <dbReference type="NCBI Taxonomy" id="149040"/>
    <lineage>
        <taxon>Eukaryota</taxon>
        <taxon>Fungi</taxon>
        <taxon>Dikarya</taxon>
        <taxon>Ascomycota</taxon>
        <taxon>Pezizomycotina</taxon>
        <taxon>Leotiomycetes</taxon>
        <taxon>Helotiales</taxon>
        <taxon>Mollisiaceae</taxon>
        <taxon>Mollisia</taxon>
    </lineage>
</organism>
<evidence type="ECO:0000313" key="2">
    <source>
        <dbReference type="EMBL" id="KUJ14305.1"/>
    </source>
</evidence>
<dbReference type="RefSeq" id="XP_018068660.1">
    <property type="nucleotide sequence ID" value="XM_018205263.1"/>
</dbReference>
<evidence type="ECO:0000313" key="3">
    <source>
        <dbReference type="Proteomes" id="UP000070700"/>
    </source>
</evidence>
<name>A0A194X276_MOLSC</name>
<dbReference type="GeneID" id="28814989"/>
<feature type="compositionally biased region" description="Basic and acidic residues" evidence="1">
    <location>
        <begin position="1"/>
        <end position="16"/>
    </location>
</feature>
<gene>
    <name evidence="2" type="ORF">LY89DRAFT_134213</name>
</gene>
<dbReference type="Proteomes" id="UP000070700">
    <property type="component" value="Unassembled WGS sequence"/>
</dbReference>
<dbReference type="EMBL" id="KQ947420">
    <property type="protein sequence ID" value="KUJ14305.1"/>
    <property type="molecule type" value="Genomic_DNA"/>
</dbReference>
<keyword evidence="3" id="KW-1185">Reference proteome</keyword>
<sequence length="179" mass="19533">MAFLAEEKAKLTDPHIARQPPARPRPLGTKPRCPRPSNQRSPSARPFSSDACSRSALSPPSRHRVPSRTNPSAHSWEKCLCSRDAASPSISSGPRLVVRVVRRRASRGGFRRCFLVVSGRGLFGWKGRRRGSLGRGGSCLIVVVRRRGIVLRHLVMMGLSILAFGGEDHRVGGLGNAVR</sequence>
<proteinExistence type="predicted"/>